<dbReference type="InterPro" id="IPR001991">
    <property type="entry name" value="Na-dicarboxylate_symporter"/>
</dbReference>
<reference evidence="7 8" key="1">
    <citation type="submission" date="2011-11" db="EMBL/GenBank/DDBJ databases">
        <title>Whole genome shotgun sequence of Gordonia amarae NBRC 15530.</title>
        <authorList>
            <person name="Takarada H."/>
            <person name="Hosoyama A."/>
            <person name="Tsuchikane K."/>
            <person name="Katsumata H."/>
            <person name="Yamazaki S."/>
            <person name="Fujita N."/>
        </authorList>
    </citation>
    <scope>NUCLEOTIDE SEQUENCE [LARGE SCALE GENOMIC DNA]</scope>
    <source>
        <strain evidence="7 8">NBRC 15530</strain>
    </source>
</reference>
<dbReference type="InterPro" id="IPR036458">
    <property type="entry name" value="Na:dicarbo_symporter_sf"/>
</dbReference>
<evidence type="ECO:0000256" key="5">
    <source>
        <dbReference type="ARBA" id="ARBA00023136"/>
    </source>
</evidence>
<dbReference type="Proteomes" id="UP000006023">
    <property type="component" value="Unassembled WGS sequence"/>
</dbReference>
<evidence type="ECO:0000313" key="8">
    <source>
        <dbReference type="Proteomes" id="UP000006023"/>
    </source>
</evidence>
<accession>G7GU47</accession>
<dbReference type="eggNOG" id="COG1301">
    <property type="taxonomic scope" value="Bacteria"/>
</dbReference>
<comment type="subcellular location">
    <subcellularLocation>
        <location evidence="1">Membrane</location>
        <topology evidence="1">Multi-pass membrane protein</topology>
    </subcellularLocation>
</comment>
<dbReference type="AlphaFoldDB" id="G7GU47"/>
<sequence length="88" mass="9615">MAEKTDNGELPHTVDFLLNIIPTSVFSAFAENALLQVLFFAVLFGLALAKIGSKAQVVVSLIDQASAAPPHWSCRHVRRKYHQSVPGQ</sequence>
<evidence type="ECO:0000256" key="1">
    <source>
        <dbReference type="ARBA" id="ARBA00004141"/>
    </source>
</evidence>
<keyword evidence="8" id="KW-1185">Reference proteome</keyword>
<dbReference type="Pfam" id="PF00375">
    <property type="entry name" value="SDF"/>
    <property type="match status" value="1"/>
</dbReference>
<proteinExistence type="predicted"/>
<dbReference type="GO" id="GO:0015293">
    <property type="term" value="F:symporter activity"/>
    <property type="evidence" value="ECO:0007669"/>
    <property type="project" value="InterPro"/>
</dbReference>
<keyword evidence="4 6" id="KW-1133">Transmembrane helix</keyword>
<dbReference type="SUPFAM" id="SSF118215">
    <property type="entry name" value="Proton glutamate symport protein"/>
    <property type="match status" value="1"/>
</dbReference>
<keyword evidence="3 6" id="KW-0812">Transmembrane</keyword>
<dbReference type="STRING" id="1075090.GOAMR_62_00270"/>
<keyword evidence="5 6" id="KW-0472">Membrane</keyword>
<evidence type="ECO:0000313" key="7">
    <source>
        <dbReference type="EMBL" id="GAB07122.1"/>
    </source>
</evidence>
<evidence type="ECO:0000256" key="4">
    <source>
        <dbReference type="ARBA" id="ARBA00022989"/>
    </source>
</evidence>
<dbReference type="EMBL" id="BAED01000062">
    <property type="protein sequence ID" value="GAB07122.1"/>
    <property type="molecule type" value="Genomic_DNA"/>
</dbReference>
<name>G7GU47_9ACTN</name>
<protein>
    <submittedName>
        <fullName evidence="7">C4-dicarboxylate transport protein</fullName>
    </submittedName>
</protein>
<comment type="caution">
    <text evidence="7">The sequence shown here is derived from an EMBL/GenBank/DDBJ whole genome shotgun (WGS) entry which is preliminary data.</text>
</comment>
<evidence type="ECO:0000256" key="3">
    <source>
        <dbReference type="ARBA" id="ARBA00022692"/>
    </source>
</evidence>
<evidence type="ECO:0000256" key="2">
    <source>
        <dbReference type="ARBA" id="ARBA00022448"/>
    </source>
</evidence>
<dbReference type="Gene3D" id="1.10.3860.10">
    <property type="entry name" value="Sodium:dicarboxylate symporter"/>
    <property type="match status" value="1"/>
</dbReference>
<organism evidence="7 8">
    <name type="scientific">Gordonia amarae NBRC 15530</name>
    <dbReference type="NCBI Taxonomy" id="1075090"/>
    <lineage>
        <taxon>Bacteria</taxon>
        <taxon>Bacillati</taxon>
        <taxon>Actinomycetota</taxon>
        <taxon>Actinomycetes</taxon>
        <taxon>Mycobacteriales</taxon>
        <taxon>Gordoniaceae</taxon>
        <taxon>Gordonia</taxon>
    </lineage>
</organism>
<keyword evidence="2" id="KW-0813">Transport</keyword>
<dbReference type="GO" id="GO:0016020">
    <property type="term" value="C:membrane"/>
    <property type="evidence" value="ECO:0007669"/>
    <property type="project" value="UniProtKB-SubCell"/>
</dbReference>
<feature type="transmembrane region" description="Helical" evidence="6">
    <location>
        <begin position="33"/>
        <end position="51"/>
    </location>
</feature>
<gene>
    <name evidence="7" type="primary">dctA</name>
    <name evidence="7" type="ORF">GOAMR_62_00270</name>
</gene>
<evidence type="ECO:0000256" key="6">
    <source>
        <dbReference type="SAM" id="Phobius"/>
    </source>
</evidence>